<feature type="transmembrane region" description="Helical" evidence="1">
    <location>
        <begin position="68"/>
        <end position="88"/>
    </location>
</feature>
<gene>
    <name evidence="2" type="ORF">BN522_00590</name>
</gene>
<evidence type="ECO:0000256" key="1">
    <source>
        <dbReference type="SAM" id="Phobius"/>
    </source>
</evidence>
<comment type="caution">
    <text evidence="2">The sequence shown here is derived from an EMBL/GenBank/DDBJ whole genome shotgun (WGS) entry which is preliminary data.</text>
</comment>
<dbReference type="AlphaFoldDB" id="R7PVY2"/>
<sequence>MFFVADLFPTTTVLFMFPYASTAAFTLNTALSPAPKSIIQVMVLVDSSYLPLWLALMNFKPLPRVSTMTTCFASLLALLLTVIVYSTLSPKLGVVLLTSLAGMISGIFTVTAEVLLPTVTSLVTSVYPMILATTVNVLVSPEARSTFQVIVLVLLS</sequence>
<organism evidence="2">
    <name type="scientific">Methanobrevibacter smithii CAG:186</name>
    <dbReference type="NCBI Taxonomy" id="1263088"/>
    <lineage>
        <taxon>Archaea</taxon>
        <taxon>Methanobacteriati</taxon>
        <taxon>Methanobacteriota</taxon>
        <taxon>Methanomada group</taxon>
        <taxon>Methanobacteria</taxon>
        <taxon>Methanobacteriales</taxon>
        <taxon>Methanobacteriaceae</taxon>
        <taxon>Methanobrevibacter</taxon>
    </lineage>
</organism>
<feature type="transmembrane region" description="Helical" evidence="1">
    <location>
        <begin position="94"/>
        <end position="116"/>
    </location>
</feature>
<dbReference type="EMBL" id="CBKP010000020">
    <property type="protein sequence ID" value="CDF28707.1"/>
    <property type="molecule type" value="Genomic_DNA"/>
</dbReference>
<dbReference type="Proteomes" id="UP000018189">
    <property type="component" value="Unassembled WGS sequence"/>
</dbReference>
<evidence type="ECO:0000313" key="2">
    <source>
        <dbReference type="EMBL" id="CDF28707.1"/>
    </source>
</evidence>
<keyword evidence="1" id="KW-0812">Transmembrane</keyword>
<protein>
    <submittedName>
        <fullName evidence="2">Uncharacterized protein</fullName>
    </submittedName>
</protein>
<accession>R7PVY2</accession>
<name>R7PVY2_METSM</name>
<proteinExistence type="predicted"/>
<keyword evidence="1" id="KW-0472">Membrane</keyword>
<keyword evidence="1" id="KW-1133">Transmembrane helix</keyword>
<feature type="transmembrane region" description="Helical" evidence="1">
    <location>
        <begin position="38"/>
        <end position="56"/>
    </location>
</feature>
<reference evidence="2" key="1">
    <citation type="submission" date="2012-11" db="EMBL/GenBank/DDBJ databases">
        <title>Dependencies among metagenomic species, viruses, plasmids and units of genetic variation.</title>
        <authorList>
            <person name="Nielsen H.B."/>
            <person name="Almeida M."/>
            <person name="Juncker A.S."/>
            <person name="Rasmussen S."/>
            <person name="Li J."/>
            <person name="Sunagawa S."/>
            <person name="Plichta D."/>
            <person name="Gautier L."/>
            <person name="Le Chatelier E."/>
            <person name="Peletier E."/>
            <person name="Bonde I."/>
            <person name="Nielsen T."/>
            <person name="Manichanh C."/>
            <person name="Arumugam M."/>
            <person name="Batto J."/>
            <person name="Santos M.B.Q.D."/>
            <person name="Blom N."/>
            <person name="Borruel N."/>
            <person name="Burgdorf K.S."/>
            <person name="Boumezbeur F."/>
            <person name="Casellas F."/>
            <person name="Dore J."/>
            <person name="Guarner F."/>
            <person name="Hansen T."/>
            <person name="Hildebrand F."/>
            <person name="Kaas R.S."/>
            <person name="Kennedy S."/>
            <person name="Kristiansen K."/>
            <person name="Kultima J.R."/>
            <person name="Leonard P."/>
            <person name="Levenez F."/>
            <person name="Lund O."/>
            <person name="Moumen B."/>
            <person name="Le Paslier D."/>
            <person name="Pons N."/>
            <person name="Pedersen O."/>
            <person name="Prifti E."/>
            <person name="Qin J."/>
            <person name="Raes J."/>
            <person name="Tap J."/>
            <person name="Tims S."/>
            <person name="Ussery D.W."/>
            <person name="Yamada T."/>
            <person name="MetaHit consortium"/>
            <person name="Renault P."/>
            <person name="Sicheritz-Ponten T."/>
            <person name="Bork P."/>
            <person name="Wang J."/>
            <person name="Brunak S."/>
            <person name="Ehrlich S.D."/>
        </authorList>
    </citation>
    <scope>NUCLEOTIDE SEQUENCE [LARGE SCALE GENOMIC DNA]</scope>
</reference>